<dbReference type="InterPro" id="IPR036257">
    <property type="entry name" value="Cyt_c_oxidase_su2_TM_sf"/>
</dbReference>
<keyword evidence="7" id="KW-1278">Translocase</keyword>
<evidence type="ECO:0000256" key="8">
    <source>
        <dbReference type="ARBA" id="ARBA00022982"/>
    </source>
</evidence>
<keyword evidence="4 14" id="KW-0679">Respiratory chain</keyword>
<dbReference type="GO" id="GO:0005507">
    <property type="term" value="F:copper ion binding"/>
    <property type="evidence" value="ECO:0007669"/>
    <property type="project" value="InterPro"/>
</dbReference>
<keyword evidence="9 17" id="KW-1133">Transmembrane helix</keyword>
<comment type="catalytic activity">
    <reaction evidence="13 15">
        <text>4 Fe(II)-[cytochrome c] + O2 + 8 H(+)(in) = 4 Fe(III)-[cytochrome c] + 2 H2O + 4 H(+)(out)</text>
        <dbReference type="Rhea" id="RHEA:11436"/>
        <dbReference type="Rhea" id="RHEA-COMP:10350"/>
        <dbReference type="Rhea" id="RHEA-COMP:14399"/>
        <dbReference type="ChEBI" id="CHEBI:15377"/>
        <dbReference type="ChEBI" id="CHEBI:15378"/>
        <dbReference type="ChEBI" id="CHEBI:15379"/>
        <dbReference type="ChEBI" id="CHEBI:29033"/>
        <dbReference type="ChEBI" id="CHEBI:29034"/>
        <dbReference type="EC" id="7.1.1.9"/>
    </reaction>
</comment>
<evidence type="ECO:0000256" key="11">
    <source>
        <dbReference type="ARBA" id="ARBA00023136"/>
    </source>
</evidence>
<evidence type="ECO:0000256" key="7">
    <source>
        <dbReference type="ARBA" id="ARBA00022967"/>
    </source>
</evidence>
<keyword evidence="20" id="KW-1185">Reference proteome</keyword>
<feature type="transmembrane region" description="Helical" evidence="17">
    <location>
        <begin position="75"/>
        <end position="99"/>
    </location>
</feature>
<dbReference type="Gene3D" id="1.10.287.90">
    <property type="match status" value="1"/>
</dbReference>
<comment type="subcellular location">
    <subcellularLocation>
        <location evidence="14">Cell membrane</location>
        <topology evidence="14">Multi-pass membrane protein</topology>
    </subcellularLocation>
    <subcellularLocation>
        <location evidence="1">Membrane</location>
        <topology evidence="1">Multi-pass membrane protein</topology>
    </subcellularLocation>
</comment>
<dbReference type="EMBL" id="LT607411">
    <property type="protein sequence ID" value="SCE89350.1"/>
    <property type="molecule type" value="Genomic_DNA"/>
</dbReference>
<evidence type="ECO:0000256" key="1">
    <source>
        <dbReference type="ARBA" id="ARBA00004141"/>
    </source>
</evidence>
<dbReference type="GO" id="GO:0016491">
    <property type="term" value="F:oxidoreductase activity"/>
    <property type="evidence" value="ECO:0007669"/>
    <property type="project" value="InterPro"/>
</dbReference>
<evidence type="ECO:0000256" key="4">
    <source>
        <dbReference type="ARBA" id="ARBA00022660"/>
    </source>
</evidence>
<feature type="region of interest" description="Disordered" evidence="16">
    <location>
        <begin position="299"/>
        <end position="323"/>
    </location>
</feature>
<dbReference type="Pfam" id="PF00116">
    <property type="entry name" value="COX2"/>
    <property type="match status" value="1"/>
</dbReference>
<dbReference type="InterPro" id="IPR002429">
    <property type="entry name" value="CcO_II-like_C"/>
</dbReference>
<dbReference type="SUPFAM" id="SSF81464">
    <property type="entry name" value="Cytochrome c oxidase subunit II-like, transmembrane region"/>
    <property type="match status" value="1"/>
</dbReference>
<dbReference type="Gene3D" id="2.60.40.420">
    <property type="entry name" value="Cupredoxins - blue copper proteins"/>
    <property type="match status" value="1"/>
</dbReference>
<dbReference type="InterPro" id="IPR014222">
    <property type="entry name" value="Cyt_c_oxidase_su2"/>
</dbReference>
<evidence type="ECO:0000256" key="13">
    <source>
        <dbReference type="ARBA" id="ARBA00047816"/>
    </source>
</evidence>
<evidence type="ECO:0000256" key="10">
    <source>
        <dbReference type="ARBA" id="ARBA00023008"/>
    </source>
</evidence>
<evidence type="ECO:0000256" key="9">
    <source>
        <dbReference type="ARBA" id="ARBA00022989"/>
    </source>
</evidence>
<dbReference type="InterPro" id="IPR045187">
    <property type="entry name" value="CcO_II"/>
</dbReference>
<keyword evidence="11 17" id="KW-0472">Membrane</keyword>
<feature type="transmembrane region" description="Helical" evidence="17">
    <location>
        <begin position="32"/>
        <end position="55"/>
    </location>
</feature>
<dbReference type="PROSITE" id="PS50857">
    <property type="entry name" value="COX2_CUA"/>
    <property type="match status" value="1"/>
</dbReference>
<evidence type="ECO:0000256" key="5">
    <source>
        <dbReference type="ARBA" id="ARBA00022692"/>
    </source>
</evidence>
<evidence type="ECO:0000256" key="17">
    <source>
        <dbReference type="SAM" id="Phobius"/>
    </source>
</evidence>
<dbReference type="Pfam" id="PF02790">
    <property type="entry name" value="COX2_TM"/>
    <property type="match status" value="1"/>
</dbReference>
<comment type="cofactor">
    <cofactor evidence="15">
        <name>Cu cation</name>
        <dbReference type="ChEBI" id="CHEBI:23378"/>
    </cofactor>
    <text evidence="15">Binds a copper A center.</text>
</comment>
<gene>
    <name evidence="19" type="ORF">GA0074695_1954</name>
</gene>
<evidence type="ECO:0000256" key="12">
    <source>
        <dbReference type="ARBA" id="ARBA00024688"/>
    </source>
</evidence>
<evidence type="ECO:0000256" key="14">
    <source>
        <dbReference type="RuleBase" id="RU000456"/>
    </source>
</evidence>
<sequence>MVARSSEVRSSAVRHSASPGAGGRRRRGAGRVAGLGLGGAALLVLLTGCDVGRTFDGFGWPQGGITPQSHRMYDLWIASCIAALAVGVFVWGLIFWCVIRYRKRGNALPVQTRYNLPMEFLYTITPILIVSVLFYYTAIVQTGVDKTTKNPDVTVEVVAFKWNWQFNYRDGQGRDANTVASVLGTSDVIPVLVLPTGKSIRFEETSRDVIHSFWVPELLFKRDVFPGNVRNVFEVSSIDQEGRWVGRCAELCGSYHAFMNFELRAVSPQKFDQFLAEKKAGKSTQEALKAIGVPEYAETTKPFDTRRTKNNFNPSGASAGVGS</sequence>
<dbReference type="Proteomes" id="UP000198242">
    <property type="component" value="Chromosome I"/>
</dbReference>
<dbReference type="RefSeq" id="WP_089005940.1">
    <property type="nucleotide sequence ID" value="NZ_LT607411.1"/>
</dbReference>
<evidence type="ECO:0000313" key="19">
    <source>
        <dbReference type="EMBL" id="SCE89350.1"/>
    </source>
</evidence>
<dbReference type="SUPFAM" id="SSF49503">
    <property type="entry name" value="Cupredoxins"/>
    <property type="match status" value="1"/>
</dbReference>
<evidence type="ECO:0000259" key="18">
    <source>
        <dbReference type="PROSITE" id="PS50857"/>
    </source>
</evidence>
<feature type="domain" description="Cytochrome oxidase subunit II copper A binding" evidence="18">
    <location>
        <begin position="150"/>
        <end position="277"/>
    </location>
</feature>
<evidence type="ECO:0000256" key="15">
    <source>
        <dbReference type="RuleBase" id="RU004024"/>
    </source>
</evidence>
<dbReference type="GO" id="GO:0005886">
    <property type="term" value="C:plasma membrane"/>
    <property type="evidence" value="ECO:0007669"/>
    <property type="project" value="UniProtKB-SubCell"/>
</dbReference>
<dbReference type="PROSITE" id="PS00078">
    <property type="entry name" value="COX2"/>
    <property type="match status" value="1"/>
</dbReference>
<keyword evidence="6 15" id="KW-0479">Metal-binding</keyword>
<keyword evidence="8 14" id="KW-0249">Electron transport</keyword>
<dbReference type="PANTHER" id="PTHR22888:SF9">
    <property type="entry name" value="CYTOCHROME C OXIDASE SUBUNIT 2"/>
    <property type="match status" value="1"/>
</dbReference>
<evidence type="ECO:0000256" key="2">
    <source>
        <dbReference type="ARBA" id="ARBA00007866"/>
    </source>
</evidence>
<accession>A0A1C4VZG1</accession>
<evidence type="ECO:0000256" key="3">
    <source>
        <dbReference type="ARBA" id="ARBA00022448"/>
    </source>
</evidence>
<organism evidence="19 20">
    <name type="scientific">Micromonospora viridifaciens</name>
    <dbReference type="NCBI Taxonomy" id="1881"/>
    <lineage>
        <taxon>Bacteria</taxon>
        <taxon>Bacillati</taxon>
        <taxon>Actinomycetota</taxon>
        <taxon>Actinomycetes</taxon>
        <taxon>Micromonosporales</taxon>
        <taxon>Micromonosporaceae</taxon>
        <taxon>Micromonospora</taxon>
    </lineage>
</organism>
<dbReference type="GO" id="GO:0004129">
    <property type="term" value="F:cytochrome-c oxidase activity"/>
    <property type="evidence" value="ECO:0007669"/>
    <property type="project" value="UniProtKB-EC"/>
</dbReference>
<proteinExistence type="inferred from homology"/>
<dbReference type="InterPro" id="IPR008972">
    <property type="entry name" value="Cupredoxin"/>
</dbReference>
<keyword evidence="3 14" id="KW-0813">Transport</keyword>
<feature type="region of interest" description="Disordered" evidence="16">
    <location>
        <begin position="1"/>
        <end position="27"/>
    </location>
</feature>
<dbReference type="InterPro" id="IPR001505">
    <property type="entry name" value="Copper_CuA"/>
</dbReference>
<dbReference type="PANTHER" id="PTHR22888">
    <property type="entry name" value="CYTOCHROME C OXIDASE, SUBUNIT II"/>
    <property type="match status" value="1"/>
</dbReference>
<keyword evidence="10 15" id="KW-0186">Copper</keyword>
<evidence type="ECO:0000313" key="20">
    <source>
        <dbReference type="Proteomes" id="UP000198242"/>
    </source>
</evidence>
<feature type="compositionally biased region" description="Low complexity" evidence="16">
    <location>
        <begin position="1"/>
        <end position="18"/>
    </location>
</feature>
<dbReference type="PRINTS" id="PR01166">
    <property type="entry name" value="CYCOXIDASEII"/>
</dbReference>
<name>A0A1C4VZG1_MICVI</name>
<dbReference type="AlphaFoldDB" id="A0A1C4VZG1"/>
<feature type="transmembrane region" description="Helical" evidence="17">
    <location>
        <begin position="120"/>
        <end position="139"/>
    </location>
</feature>
<dbReference type="OrthoDB" id="9781261at2"/>
<protein>
    <recommendedName>
        <fullName evidence="15">Cytochrome c oxidase subunit 2</fullName>
        <ecNumber evidence="15">7.1.1.9</ecNumber>
    </recommendedName>
</protein>
<evidence type="ECO:0000256" key="16">
    <source>
        <dbReference type="SAM" id="MobiDB-lite"/>
    </source>
</evidence>
<comment type="function">
    <text evidence="12 15">Subunits I and II form the functional core of the enzyme complex. Electrons originating in cytochrome c are transferred via heme a and Cu(A) to the binuclear center formed by heme a3 and Cu(B).</text>
</comment>
<dbReference type="NCBIfam" id="TIGR02866">
    <property type="entry name" value="CoxB"/>
    <property type="match status" value="1"/>
</dbReference>
<comment type="similarity">
    <text evidence="2 14">Belongs to the cytochrome c oxidase subunit 2 family.</text>
</comment>
<dbReference type="EC" id="7.1.1.9" evidence="15"/>
<dbReference type="GO" id="GO:0042773">
    <property type="term" value="P:ATP synthesis coupled electron transport"/>
    <property type="evidence" value="ECO:0007669"/>
    <property type="project" value="TreeGrafter"/>
</dbReference>
<evidence type="ECO:0000256" key="6">
    <source>
        <dbReference type="ARBA" id="ARBA00022723"/>
    </source>
</evidence>
<keyword evidence="5 14" id="KW-0812">Transmembrane</keyword>
<reference evidence="20" key="1">
    <citation type="submission" date="2016-06" db="EMBL/GenBank/DDBJ databases">
        <authorList>
            <person name="Varghese N."/>
            <person name="Submissions Spin"/>
        </authorList>
    </citation>
    <scope>NUCLEOTIDE SEQUENCE [LARGE SCALE GENOMIC DNA]</scope>
    <source>
        <strain evidence="20">DSM 43909</strain>
    </source>
</reference>
<dbReference type="InterPro" id="IPR011759">
    <property type="entry name" value="Cyt_c_oxidase_su2_TM_dom"/>
</dbReference>